<reference evidence="4" key="1">
    <citation type="journal article" date="2019" name="Int. J. Syst. Evol. Microbiol.">
        <title>The Global Catalogue of Microorganisms (GCM) 10K type strain sequencing project: providing services to taxonomists for standard genome sequencing and annotation.</title>
        <authorList>
            <consortium name="The Broad Institute Genomics Platform"/>
            <consortium name="The Broad Institute Genome Sequencing Center for Infectious Disease"/>
            <person name="Wu L."/>
            <person name="Ma J."/>
        </authorList>
    </citation>
    <scope>NUCLEOTIDE SEQUENCE [LARGE SCALE GENOMIC DNA]</scope>
    <source>
        <strain evidence="4">CCUG 48316</strain>
    </source>
</reference>
<feature type="domain" description="DUF7678" evidence="2">
    <location>
        <begin position="38"/>
        <end position="106"/>
    </location>
</feature>
<organism evidence="3 4">
    <name type="scientific">Methylobacterium komagatae</name>
    <dbReference type="NCBI Taxonomy" id="374425"/>
    <lineage>
        <taxon>Bacteria</taxon>
        <taxon>Pseudomonadati</taxon>
        <taxon>Pseudomonadota</taxon>
        <taxon>Alphaproteobacteria</taxon>
        <taxon>Hyphomicrobiales</taxon>
        <taxon>Methylobacteriaceae</taxon>
        <taxon>Methylobacterium</taxon>
    </lineage>
</organism>
<dbReference type="EMBL" id="JBHSWN010000004">
    <property type="protein sequence ID" value="MFC6792975.1"/>
    <property type="molecule type" value="Genomic_DNA"/>
</dbReference>
<evidence type="ECO:0000259" key="2">
    <source>
        <dbReference type="Pfam" id="PF24726"/>
    </source>
</evidence>
<evidence type="ECO:0000256" key="1">
    <source>
        <dbReference type="SAM" id="MobiDB-lite"/>
    </source>
</evidence>
<sequence>MGTTETQKDDIERRRLQYYDAAKVEITKGDPVKDFHLQGNVTGHDGYTFRAKVYDVGSEHGIDGGRISKLQIHRDGKEVANYDRGWSTKPGLFDGRTKAALSDVKAAFGKDVPEQIRSQSAQEYQARPVKEEQQEDRPARGSNPMGFFADKKASPAPMSSKDWTTGGPARHTSAPRADRTDDNDHSR</sequence>
<proteinExistence type="predicted"/>
<name>A0ABW2BTQ5_9HYPH</name>
<accession>A0ABW2BTQ5</accession>
<evidence type="ECO:0000313" key="3">
    <source>
        <dbReference type="EMBL" id="MFC6792975.1"/>
    </source>
</evidence>
<keyword evidence="4" id="KW-1185">Reference proteome</keyword>
<dbReference type="RefSeq" id="WP_378975860.1">
    <property type="nucleotide sequence ID" value="NZ_JBHSWN010000004.1"/>
</dbReference>
<dbReference type="Pfam" id="PF24726">
    <property type="entry name" value="DUF7678"/>
    <property type="match status" value="1"/>
</dbReference>
<evidence type="ECO:0000313" key="4">
    <source>
        <dbReference type="Proteomes" id="UP001596292"/>
    </source>
</evidence>
<gene>
    <name evidence="3" type="ORF">ACFQE0_27500</name>
</gene>
<feature type="compositionally biased region" description="Basic and acidic residues" evidence="1">
    <location>
        <begin position="128"/>
        <end position="139"/>
    </location>
</feature>
<comment type="caution">
    <text evidence="3">The sequence shown here is derived from an EMBL/GenBank/DDBJ whole genome shotgun (WGS) entry which is preliminary data.</text>
</comment>
<dbReference type="InterPro" id="IPR056095">
    <property type="entry name" value="DUF7678"/>
</dbReference>
<feature type="region of interest" description="Disordered" evidence="1">
    <location>
        <begin position="112"/>
        <end position="187"/>
    </location>
</feature>
<protein>
    <recommendedName>
        <fullName evidence="2">DUF7678 domain-containing protein</fullName>
    </recommendedName>
</protein>
<dbReference type="Proteomes" id="UP001596292">
    <property type="component" value="Unassembled WGS sequence"/>
</dbReference>
<feature type="compositionally biased region" description="Basic and acidic residues" evidence="1">
    <location>
        <begin position="176"/>
        <end position="187"/>
    </location>
</feature>